<dbReference type="RefSeq" id="WP_176231157.1">
    <property type="nucleotide sequence ID" value="NZ_BLRU01000111.1"/>
</dbReference>
<evidence type="ECO:0000313" key="10">
    <source>
        <dbReference type="EMBL" id="GFP23274.1"/>
    </source>
</evidence>
<evidence type="ECO:0000256" key="6">
    <source>
        <dbReference type="ARBA" id="ARBA00022840"/>
    </source>
</evidence>
<comment type="function">
    <text evidence="8">Catalyzes the condensation of pantoate with beta-alanine in an ATP-dependent reaction via a pantoyl-adenylate intermediate.</text>
</comment>
<organism evidence="12 13">
    <name type="scientific">Candidatus Hakubella thermalkaliphila</name>
    <dbReference type="NCBI Taxonomy" id="2754717"/>
    <lineage>
        <taxon>Bacteria</taxon>
        <taxon>Bacillati</taxon>
        <taxon>Actinomycetota</taxon>
        <taxon>Actinomycetota incertae sedis</taxon>
        <taxon>Candidatus Hakubellales</taxon>
        <taxon>Candidatus Hakubellaceae</taxon>
        <taxon>Candidatus Hakubella</taxon>
    </lineage>
</organism>
<dbReference type="SUPFAM" id="SSF52374">
    <property type="entry name" value="Nucleotidylyl transferase"/>
    <property type="match status" value="1"/>
</dbReference>
<feature type="binding site" evidence="8">
    <location>
        <position position="153"/>
    </location>
    <ligand>
        <name>(R)-pantoate</name>
        <dbReference type="ChEBI" id="CHEBI:15980"/>
    </ligand>
</feature>
<comment type="similarity">
    <text evidence="2 8">Belongs to the pantothenate synthetase family.</text>
</comment>
<evidence type="ECO:0000256" key="3">
    <source>
        <dbReference type="ARBA" id="ARBA00022598"/>
    </source>
</evidence>
<keyword evidence="6 8" id="KW-0067">ATP-binding</keyword>
<feature type="binding site" evidence="8">
    <location>
        <begin position="184"/>
        <end position="187"/>
    </location>
    <ligand>
        <name>ATP</name>
        <dbReference type="ChEBI" id="CHEBI:30616"/>
    </ligand>
</feature>
<comment type="subcellular location">
    <subcellularLocation>
        <location evidence="8">Cytoplasm</location>
    </subcellularLocation>
</comment>
<evidence type="ECO:0000256" key="1">
    <source>
        <dbReference type="ARBA" id="ARBA00004990"/>
    </source>
</evidence>
<dbReference type="EMBL" id="BLRU01000111">
    <property type="protein sequence ID" value="GFP19633.1"/>
    <property type="molecule type" value="Genomic_DNA"/>
</dbReference>
<evidence type="ECO:0000256" key="5">
    <source>
        <dbReference type="ARBA" id="ARBA00022741"/>
    </source>
</evidence>
<dbReference type="EC" id="6.3.2.1" evidence="8"/>
<evidence type="ECO:0000313" key="14">
    <source>
        <dbReference type="Proteomes" id="UP000574717"/>
    </source>
</evidence>
<comment type="miscellaneous">
    <text evidence="8">The reaction proceeds by a bi uni uni bi ping pong mechanism.</text>
</comment>
<keyword evidence="5 8" id="KW-0547">Nucleotide-binding</keyword>
<sequence length="281" mass="31973">MKVISTIKELRAELSKERQEGKTIGLIPTMGYFHQGHLELMRRAREECAVVVVSLYVNPTQFAPSEDFESYPRDFERDKRLAENVGVDYLFCPSNAEMYLPNHLTYVEVEKITNKLCGASRPHHFKGVTTVVAKLFNIVKPDKAYFGQKDAQQVVVIRKMVEDLNFDLEIVVVPTAREEDGLAMSSRNTYLSAVEREEALVLSKSLQHAKELIDSGERIAQKIKEEMQKLIKSKPHVNLEYISICDHKTLEELSRIEGETLIALAAKAGKVRLIDNIVIRD</sequence>
<dbReference type="InterPro" id="IPR014729">
    <property type="entry name" value="Rossmann-like_a/b/a_fold"/>
</dbReference>
<dbReference type="EMBL" id="BLRW01000078">
    <property type="protein sequence ID" value="GFP23274.1"/>
    <property type="molecule type" value="Genomic_DNA"/>
</dbReference>
<dbReference type="AlphaFoldDB" id="A0A6V8Q1P7"/>
<dbReference type="FunFam" id="3.40.50.620:FF:000013">
    <property type="entry name" value="Pantothenate synthetase"/>
    <property type="match status" value="1"/>
</dbReference>
<evidence type="ECO:0000313" key="16">
    <source>
        <dbReference type="Proteomes" id="UP000588083"/>
    </source>
</evidence>
<dbReference type="NCBIfam" id="TIGR00018">
    <property type="entry name" value="panC"/>
    <property type="match status" value="1"/>
</dbReference>
<evidence type="ECO:0000313" key="13">
    <source>
        <dbReference type="Proteomes" id="UP000561271"/>
    </source>
</evidence>
<evidence type="ECO:0000256" key="7">
    <source>
        <dbReference type="ARBA" id="ARBA00048258"/>
    </source>
</evidence>
<comment type="caution">
    <text evidence="12">The sequence shown here is derived from an EMBL/GenBank/DDBJ whole genome shotgun (WGS) entry which is preliminary data.</text>
</comment>
<comment type="subunit">
    <text evidence="8">Homodimer.</text>
</comment>
<dbReference type="Pfam" id="PF02569">
    <property type="entry name" value="Pantoate_ligase"/>
    <property type="match status" value="1"/>
</dbReference>
<feature type="binding site" evidence="8">
    <location>
        <begin position="30"/>
        <end position="37"/>
    </location>
    <ligand>
        <name>ATP</name>
        <dbReference type="ChEBI" id="CHEBI:30616"/>
    </ligand>
</feature>
<comment type="pathway">
    <text evidence="1 8">Cofactor biosynthesis; (R)-pantothenate biosynthesis; (R)-pantothenate from (R)-pantoate and beta-alanine: step 1/1.</text>
</comment>
<dbReference type="Gene3D" id="3.40.50.620">
    <property type="entry name" value="HUPs"/>
    <property type="match status" value="1"/>
</dbReference>
<dbReference type="GO" id="GO:0015940">
    <property type="term" value="P:pantothenate biosynthetic process"/>
    <property type="evidence" value="ECO:0007669"/>
    <property type="project" value="UniProtKB-UniRule"/>
</dbReference>
<protein>
    <recommendedName>
        <fullName evidence="8">Pantothenate synthetase</fullName>
        <shortName evidence="8">PS</shortName>
        <ecNumber evidence="8">6.3.2.1</ecNumber>
    </recommendedName>
    <alternativeName>
        <fullName evidence="8">Pantoate--beta-alanine ligase</fullName>
    </alternativeName>
    <alternativeName>
        <fullName evidence="8">Pantoate-activating enzyme</fullName>
    </alternativeName>
</protein>
<evidence type="ECO:0000256" key="2">
    <source>
        <dbReference type="ARBA" id="ARBA00009256"/>
    </source>
</evidence>
<accession>A0A6V8Q1P7</accession>
<evidence type="ECO:0000256" key="4">
    <source>
        <dbReference type="ARBA" id="ARBA00022655"/>
    </source>
</evidence>
<keyword evidence="3 8" id="KW-0436">Ligase</keyword>
<dbReference type="HAMAP" id="MF_00158">
    <property type="entry name" value="PanC"/>
    <property type="match status" value="1"/>
</dbReference>
<dbReference type="Proteomes" id="UP000588083">
    <property type="component" value="Unassembled WGS sequence"/>
</dbReference>
<dbReference type="Proteomes" id="UP000574717">
    <property type="component" value="Unassembled WGS sequence"/>
</dbReference>
<dbReference type="PANTHER" id="PTHR21299">
    <property type="entry name" value="CYTIDYLATE KINASE/PANTOATE-BETA-ALANINE LIGASE"/>
    <property type="match status" value="1"/>
</dbReference>
<reference evidence="13 14" key="1">
    <citation type="journal article" date="2020" name="Front. Microbiol.">
        <title>Single-cell genomics of novel Actinobacteria with the Wood-Ljungdahl pathway discovered in a serpentinizing system.</title>
        <authorList>
            <person name="Merino N."/>
            <person name="Kawai M."/>
            <person name="Boyd E.S."/>
            <person name="Colman D.R."/>
            <person name="McGlynn S.E."/>
            <person name="Nealson K.H."/>
            <person name="Kurokawa K."/>
            <person name="Hongoh Y."/>
        </authorList>
    </citation>
    <scope>NUCLEOTIDE SEQUENCE [LARGE SCALE GENOMIC DNA]</scope>
    <source>
        <strain evidence="9 14">S03</strain>
        <strain evidence="10 15">S09_30</strain>
        <strain evidence="11 16">S34</strain>
        <strain evidence="12 13">S44</strain>
    </source>
</reference>
<comment type="catalytic activity">
    <reaction evidence="7 8">
        <text>(R)-pantoate + beta-alanine + ATP = (R)-pantothenate + AMP + diphosphate + H(+)</text>
        <dbReference type="Rhea" id="RHEA:10912"/>
        <dbReference type="ChEBI" id="CHEBI:15378"/>
        <dbReference type="ChEBI" id="CHEBI:15980"/>
        <dbReference type="ChEBI" id="CHEBI:29032"/>
        <dbReference type="ChEBI" id="CHEBI:30616"/>
        <dbReference type="ChEBI" id="CHEBI:33019"/>
        <dbReference type="ChEBI" id="CHEBI:57966"/>
        <dbReference type="ChEBI" id="CHEBI:456215"/>
        <dbReference type="EC" id="6.3.2.1"/>
    </reaction>
</comment>
<dbReference type="EMBL" id="BLSC01000027">
    <property type="protein sequence ID" value="GFP36861.1"/>
    <property type="molecule type" value="Genomic_DNA"/>
</dbReference>
<feature type="binding site" evidence="8">
    <location>
        <position position="61"/>
    </location>
    <ligand>
        <name>(R)-pantoate</name>
        <dbReference type="ChEBI" id="CHEBI:15980"/>
    </ligand>
</feature>
<dbReference type="InterPro" id="IPR042176">
    <property type="entry name" value="Pantoate_ligase_C"/>
</dbReference>
<keyword evidence="16" id="KW-1185">Reference proteome</keyword>
<dbReference type="PANTHER" id="PTHR21299:SF1">
    <property type="entry name" value="PANTOATE--BETA-ALANINE LIGASE"/>
    <property type="match status" value="1"/>
</dbReference>
<name>A0A6V8Q1P7_9ACTN</name>
<dbReference type="GO" id="GO:0004592">
    <property type="term" value="F:pantoate-beta-alanine ligase activity"/>
    <property type="evidence" value="ECO:0007669"/>
    <property type="project" value="UniProtKB-UniRule"/>
</dbReference>
<dbReference type="FunFam" id="3.30.1300.10:FF:000001">
    <property type="entry name" value="Pantothenate synthetase"/>
    <property type="match status" value="1"/>
</dbReference>
<keyword evidence="4 8" id="KW-0566">Pantothenate biosynthesis</keyword>
<evidence type="ECO:0000313" key="12">
    <source>
        <dbReference type="EMBL" id="GFP36861.1"/>
    </source>
</evidence>
<feature type="binding site" evidence="8">
    <location>
        <begin position="147"/>
        <end position="150"/>
    </location>
    <ligand>
        <name>ATP</name>
        <dbReference type="ChEBI" id="CHEBI:30616"/>
    </ligand>
</feature>
<feature type="binding site" evidence="8">
    <location>
        <position position="176"/>
    </location>
    <ligand>
        <name>ATP</name>
        <dbReference type="ChEBI" id="CHEBI:30616"/>
    </ligand>
</feature>
<dbReference type="Gene3D" id="3.30.1300.10">
    <property type="entry name" value="Pantoate-beta-alanine ligase, C-terminal domain"/>
    <property type="match status" value="1"/>
</dbReference>
<dbReference type="EMBL" id="BLRZ01000110">
    <property type="protein sequence ID" value="GFP30841.1"/>
    <property type="molecule type" value="Genomic_DNA"/>
</dbReference>
<evidence type="ECO:0000313" key="15">
    <source>
        <dbReference type="Proteomes" id="UP000585609"/>
    </source>
</evidence>
<dbReference type="GO" id="GO:0005524">
    <property type="term" value="F:ATP binding"/>
    <property type="evidence" value="ECO:0007669"/>
    <property type="project" value="UniProtKB-KW"/>
</dbReference>
<feature type="binding site" evidence="8">
    <location>
        <position position="61"/>
    </location>
    <ligand>
        <name>beta-alanine</name>
        <dbReference type="ChEBI" id="CHEBI:57966"/>
    </ligand>
</feature>
<dbReference type="CDD" id="cd00560">
    <property type="entry name" value="PanC"/>
    <property type="match status" value="1"/>
</dbReference>
<evidence type="ECO:0000313" key="9">
    <source>
        <dbReference type="EMBL" id="GFP19633.1"/>
    </source>
</evidence>
<evidence type="ECO:0000313" key="11">
    <source>
        <dbReference type="EMBL" id="GFP30841.1"/>
    </source>
</evidence>
<dbReference type="GO" id="GO:0005829">
    <property type="term" value="C:cytosol"/>
    <property type="evidence" value="ECO:0007669"/>
    <property type="project" value="TreeGrafter"/>
</dbReference>
<dbReference type="InterPro" id="IPR003721">
    <property type="entry name" value="Pantoate_ligase"/>
</dbReference>
<keyword evidence="8" id="KW-0963">Cytoplasm</keyword>
<evidence type="ECO:0000256" key="8">
    <source>
        <dbReference type="HAMAP-Rule" id="MF_00158"/>
    </source>
</evidence>
<dbReference type="Proteomes" id="UP000561271">
    <property type="component" value="Unassembled WGS sequence"/>
</dbReference>
<dbReference type="Proteomes" id="UP000585609">
    <property type="component" value="Unassembled WGS sequence"/>
</dbReference>
<dbReference type="UniPathway" id="UPA00028">
    <property type="reaction ID" value="UER00005"/>
</dbReference>
<proteinExistence type="inferred from homology"/>
<gene>
    <name evidence="8" type="primary">panC</name>
    <name evidence="9" type="ORF">HKBW3S03_01138</name>
    <name evidence="10" type="ORF">HKBW3S09_00741</name>
    <name evidence="11" type="ORF">HKBW3S34_01760</name>
    <name evidence="12" type="ORF">HKBW3S44_00542</name>
</gene>
<feature type="active site" description="Proton donor" evidence="8">
    <location>
        <position position="37"/>
    </location>
</feature>